<feature type="compositionally biased region" description="Polar residues" evidence="1">
    <location>
        <begin position="14"/>
        <end position="25"/>
    </location>
</feature>
<protein>
    <submittedName>
        <fullName evidence="2">Uncharacterized protein</fullName>
    </submittedName>
</protein>
<evidence type="ECO:0000313" key="2">
    <source>
        <dbReference type="EMBL" id="RNJ48664.1"/>
    </source>
</evidence>
<feature type="compositionally biased region" description="Basic and acidic residues" evidence="1">
    <location>
        <begin position="26"/>
        <end position="37"/>
    </location>
</feature>
<accession>A0A3M9XKU7</accession>
<dbReference type="Proteomes" id="UP000268623">
    <property type="component" value="Unassembled WGS sequence"/>
</dbReference>
<keyword evidence="3" id="KW-1185">Reference proteome</keyword>
<comment type="caution">
    <text evidence="2">The sequence shown here is derived from an EMBL/GenBank/DDBJ whole genome shotgun (WGS) entry which is preliminary data.</text>
</comment>
<dbReference type="AlphaFoldDB" id="A0A3M9XKU7"/>
<gene>
    <name evidence="2" type="ORF">D1O30_02490</name>
</gene>
<proteinExistence type="predicted"/>
<name>A0A3M9XKU7_9HYPH</name>
<evidence type="ECO:0000256" key="1">
    <source>
        <dbReference type="SAM" id="MobiDB-lite"/>
    </source>
</evidence>
<reference evidence="2 3" key="1">
    <citation type="submission" date="2018-08" db="EMBL/GenBank/DDBJ databases">
        <title>Genome sequence of Methylocystis hirsuta CSC1, a methanotroph able to accumulate PHAs.</title>
        <authorList>
            <person name="Bordel S."/>
            <person name="Rodriguez E."/>
            <person name="Gancedo J."/>
            <person name="Munoz R."/>
        </authorList>
    </citation>
    <scope>NUCLEOTIDE SEQUENCE [LARGE SCALE GENOMIC DNA]</scope>
    <source>
        <strain evidence="2 3">CSC1</strain>
    </source>
</reference>
<feature type="region of interest" description="Disordered" evidence="1">
    <location>
        <begin position="14"/>
        <end position="38"/>
    </location>
</feature>
<evidence type="ECO:0000313" key="3">
    <source>
        <dbReference type="Proteomes" id="UP000268623"/>
    </source>
</evidence>
<organism evidence="2 3">
    <name type="scientific">Methylocystis hirsuta</name>
    <dbReference type="NCBI Taxonomy" id="369798"/>
    <lineage>
        <taxon>Bacteria</taxon>
        <taxon>Pseudomonadati</taxon>
        <taxon>Pseudomonadota</taxon>
        <taxon>Alphaproteobacteria</taxon>
        <taxon>Hyphomicrobiales</taxon>
        <taxon>Methylocystaceae</taxon>
        <taxon>Methylocystis</taxon>
    </lineage>
</organism>
<dbReference type="EMBL" id="QWDD01000001">
    <property type="protein sequence ID" value="RNJ48664.1"/>
    <property type="molecule type" value="Genomic_DNA"/>
</dbReference>
<sequence>MNLDAGACEQGNFVSDNAFSLTRSPPQDHLERGRDDPDAIELNSVHLGDEKNAAAHISILEEALPLPASDIRGQP</sequence>